<organism evidence="1 2">
    <name type="scientific">Naganishia adeliensis</name>
    <dbReference type="NCBI Taxonomy" id="92952"/>
    <lineage>
        <taxon>Eukaryota</taxon>
        <taxon>Fungi</taxon>
        <taxon>Dikarya</taxon>
        <taxon>Basidiomycota</taxon>
        <taxon>Agaricomycotina</taxon>
        <taxon>Tremellomycetes</taxon>
        <taxon>Filobasidiales</taxon>
        <taxon>Filobasidiaceae</taxon>
        <taxon>Naganishia</taxon>
    </lineage>
</organism>
<protein>
    <submittedName>
        <fullName evidence="1">Uncharacterized protein</fullName>
    </submittedName>
</protein>
<comment type="caution">
    <text evidence="1">The sequence shown here is derived from an EMBL/GenBank/DDBJ whole genome shotgun (WGS) entry which is preliminary data.</text>
</comment>
<reference evidence="1" key="1">
    <citation type="submission" date="2023-04" db="EMBL/GenBank/DDBJ databases">
        <title>Draft Genome sequencing of Naganishia species isolated from polar environments using Oxford Nanopore Technology.</title>
        <authorList>
            <person name="Leo P."/>
            <person name="Venkateswaran K."/>
        </authorList>
    </citation>
    <scope>NUCLEOTIDE SEQUENCE</scope>
    <source>
        <strain evidence="1">MNA-CCFEE 5262</strain>
    </source>
</reference>
<evidence type="ECO:0000313" key="2">
    <source>
        <dbReference type="Proteomes" id="UP001230649"/>
    </source>
</evidence>
<sequence>MSLIGVVLIARHGDREGYYQSPSSYEASDTRITPLGSVQTYNSGRGLRQKYLKENAAWAGLTVEQVDFKADAAEGQVIVDSTNSFAQGLFPADLAGETITLANGTNVTSPLGGSVEPDEDVSLEGWTSCKEFTKWTSQVCKVPLRLFSLPTSFDSPVFPADASPAFKSVATTNADFLTSITPLLGERNVSLENMYNVFDYMNVNYIHNAAFRASVTSQQMEQARALADYHEQAVFSSPTKDGIGNIAGQTILPVILDAMDKIVSTSDPLVLQYIGKPFFSCAAEWAFADAVGVGVAYKPFISLMNMTEVGIPGFVNYAAVTALELRNSSGTVTVSFNFRNTSEAAPDGLDYTQYPMFGTSSPDLPYKTFVDTLSPYGINSLGEWCNKCGTTTARGCDVINSLNDTLNDFTSPARTTGKQHVSPVVSGVIGALVGIVAALVVMFLGGALFKKKTRSGARAGQYRARSAEAESAYEMDDSDKKVKHAEI</sequence>
<dbReference type="EMBL" id="JASBWS010000075">
    <property type="protein sequence ID" value="KAJ9100382.1"/>
    <property type="molecule type" value="Genomic_DNA"/>
</dbReference>
<accession>A0ACC2VPD9</accession>
<keyword evidence="2" id="KW-1185">Reference proteome</keyword>
<dbReference type="Proteomes" id="UP001230649">
    <property type="component" value="Unassembled WGS sequence"/>
</dbReference>
<gene>
    <name evidence="1" type="ORF">QFC20_005450</name>
</gene>
<evidence type="ECO:0000313" key="1">
    <source>
        <dbReference type="EMBL" id="KAJ9100382.1"/>
    </source>
</evidence>
<name>A0ACC2VPD9_9TREE</name>
<proteinExistence type="predicted"/>